<accession>A0A6I2L0A7</accession>
<dbReference type="InterPro" id="IPR023614">
    <property type="entry name" value="Porin_dom_sf"/>
</dbReference>
<feature type="chain" id="PRO_5026217217" evidence="1">
    <location>
        <begin position="25"/>
        <end position="408"/>
    </location>
</feature>
<dbReference type="Gene3D" id="2.40.160.10">
    <property type="entry name" value="Porin"/>
    <property type="match status" value="1"/>
</dbReference>
<evidence type="ECO:0000256" key="1">
    <source>
        <dbReference type="SAM" id="SignalP"/>
    </source>
</evidence>
<evidence type="ECO:0000259" key="2">
    <source>
        <dbReference type="Pfam" id="PF13609"/>
    </source>
</evidence>
<proteinExistence type="predicted"/>
<comment type="caution">
    <text evidence="3">The sequence shown here is derived from an EMBL/GenBank/DDBJ whole genome shotgun (WGS) entry which is preliminary data.</text>
</comment>
<dbReference type="SUPFAM" id="SSF56935">
    <property type="entry name" value="Porins"/>
    <property type="match status" value="1"/>
</dbReference>
<dbReference type="RefSeq" id="WP_154378163.1">
    <property type="nucleotide sequence ID" value="NZ_WKJK01000008.1"/>
</dbReference>
<keyword evidence="4" id="KW-1185">Reference proteome</keyword>
<feature type="domain" description="Porin" evidence="2">
    <location>
        <begin position="13"/>
        <end position="312"/>
    </location>
</feature>
<name>A0A6I2L0A7_9BURK</name>
<dbReference type="Proteomes" id="UP000433309">
    <property type="component" value="Unassembled WGS sequence"/>
</dbReference>
<dbReference type="InterPro" id="IPR033900">
    <property type="entry name" value="Gram_neg_porin_domain"/>
</dbReference>
<gene>
    <name evidence="3" type="ORF">GJ699_16510</name>
</gene>
<evidence type="ECO:0000313" key="4">
    <source>
        <dbReference type="Proteomes" id="UP000433309"/>
    </source>
</evidence>
<feature type="signal peptide" evidence="1">
    <location>
        <begin position="1"/>
        <end position="24"/>
    </location>
</feature>
<evidence type="ECO:0000313" key="3">
    <source>
        <dbReference type="EMBL" id="MRW91598.1"/>
    </source>
</evidence>
<protein>
    <submittedName>
        <fullName evidence="3">Porin</fullName>
    </submittedName>
</protein>
<dbReference type="GO" id="GO:0016020">
    <property type="term" value="C:membrane"/>
    <property type="evidence" value="ECO:0007669"/>
    <property type="project" value="InterPro"/>
</dbReference>
<dbReference type="EMBL" id="WKJK01000008">
    <property type="protein sequence ID" value="MRW91598.1"/>
    <property type="molecule type" value="Genomic_DNA"/>
</dbReference>
<dbReference type="GO" id="GO:0015288">
    <property type="term" value="F:porin activity"/>
    <property type="evidence" value="ECO:0007669"/>
    <property type="project" value="InterPro"/>
</dbReference>
<sequence length="408" mass="43327">MKKQLLVAAVSAALAAAAALPARAGAMDDGNLSISGFGTLGVAKSNTDEAKFARYNQADGTGDSARIGLDTNLGLQATYKFNDWLSGTAQVLTRKATQPNFTTDLTWAFLKARINDEVSVRVGRVVVPTFLISDYQNVGYANTMMRPPIEMYSQNPIENSDGADINYQHAFGDLNFTAQAFAGVSRGKLFVSSGTGSTATYRAPAAGISLSGEYGPVLLRFAHARADMHINDLQPINSLTTTLNSVGLSQLASDLTFTSGKKIAFTSVGGTLDWNNIVGQAEYAQRRAKEPVYLPDTNSWYTMVGYRIGKVLPYYAHASAKGAGSSVTPPAALARIPALNSVVTSLLASSEQSSDIIGVRWDFAKSLALKVQVDRVKPQAKSGLLINVPTAGYSKDVTVVAAGLDFVF</sequence>
<dbReference type="AlphaFoldDB" id="A0A6I2L0A7"/>
<keyword evidence="1" id="KW-0732">Signal</keyword>
<reference evidence="3 4" key="1">
    <citation type="submission" date="2019-11" db="EMBL/GenBank/DDBJ databases">
        <title>Novel species isolated from a subtropical stream in China.</title>
        <authorList>
            <person name="Lu H."/>
        </authorList>
    </citation>
    <scope>NUCLEOTIDE SEQUENCE [LARGE SCALE GENOMIC DNA]</scope>
    <source>
        <strain evidence="3 4">FT80W</strain>
    </source>
</reference>
<dbReference type="Pfam" id="PF13609">
    <property type="entry name" value="Porin_4"/>
    <property type="match status" value="1"/>
</dbReference>
<organism evidence="3 4">
    <name type="scientific">Duganella guangzhouensis</name>
    <dbReference type="NCBI Taxonomy" id="2666084"/>
    <lineage>
        <taxon>Bacteria</taxon>
        <taxon>Pseudomonadati</taxon>
        <taxon>Pseudomonadota</taxon>
        <taxon>Betaproteobacteria</taxon>
        <taxon>Burkholderiales</taxon>
        <taxon>Oxalobacteraceae</taxon>
        <taxon>Telluria group</taxon>
        <taxon>Duganella</taxon>
    </lineage>
</organism>